<dbReference type="AlphaFoldDB" id="A0A5B8M629"/>
<evidence type="ECO:0000256" key="1">
    <source>
        <dbReference type="SAM" id="Phobius"/>
    </source>
</evidence>
<dbReference type="KEGG" id="huw:FPZ11_13080"/>
<protein>
    <recommendedName>
        <fullName evidence="4">DUF2238 domain-containing protein</fullName>
    </recommendedName>
</protein>
<organism evidence="2 3">
    <name type="scientific">Humibacter ginsenosidimutans</name>
    <dbReference type="NCBI Taxonomy" id="2599293"/>
    <lineage>
        <taxon>Bacteria</taxon>
        <taxon>Bacillati</taxon>
        <taxon>Actinomycetota</taxon>
        <taxon>Actinomycetes</taxon>
        <taxon>Micrococcales</taxon>
        <taxon>Microbacteriaceae</taxon>
        <taxon>Humibacter</taxon>
    </lineage>
</organism>
<gene>
    <name evidence="2" type="ORF">FPZ11_13080</name>
</gene>
<dbReference type="InterPro" id="IPR014509">
    <property type="entry name" value="YjdF-like"/>
</dbReference>
<keyword evidence="3" id="KW-1185">Reference proteome</keyword>
<evidence type="ECO:0008006" key="4">
    <source>
        <dbReference type="Google" id="ProtNLM"/>
    </source>
</evidence>
<feature type="transmembrane region" description="Helical" evidence="1">
    <location>
        <begin position="87"/>
        <end position="107"/>
    </location>
</feature>
<accession>A0A5B8M629</accession>
<evidence type="ECO:0000313" key="2">
    <source>
        <dbReference type="EMBL" id="QDZ15569.1"/>
    </source>
</evidence>
<dbReference type="Proteomes" id="UP000320216">
    <property type="component" value="Chromosome"/>
</dbReference>
<dbReference type="RefSeq" id="WP_146321579.1">
    <property type="nucleotide sequence ID" value="NZ_CP042305.1"/>
</dbReference>
<feature type="transmembrane region" description="Helical" evidence="1">
    <location>
        <begin position="55"/>
        <end position="75"/>
    </location>
</feature>
<name>A0A5B8M629_9MICO</name>
<feature type="transmembrane region" description="Helical" evidence="1">
    <location>
        <begin position="144"/>
        <end position="163"/>
    </location>
</feature>
<dbReference type="EMBL" id="CP042305">
    <property type="protein sequence ID" value="QDZ15569.1"/>
    <property type="molecule type" value="Genomic_DNA"/>
</dbReference>
<dbReference type="OrthoDB" id="4966203at2"/>
<keyword evidence="1" id="KW-0472">Membrane</keyword>
<feature type="transmembrane region" description="Helical" evidence="1">
    <location>
        <begin position="27"/>
        <end position="49"/>
    </location>
</feature>
<keyword evidence="1" id="KW-0812">Transmembrane</keyword>
<feature type="transmembrane region" description="Helical" evidence="1">
    <location>
        <begin position="113"/>
        <end position="132"/>
    </location>
</feature>
<dbReference type="Pfam" id="PF09997">
    <property type="entry name" value="DUF2238"/>
    <property type="match status" value="1"/>
</dbReference>
<keyword evidence="1" id="KW-1133">Transmembrane helix</keyword>
<sequence length="222" mass="23643">MESSDATAGGASRRSARPVEVQRAARASALLALPFQIGFLVVTLAVALAGAPTDVLVAVLLVPTLWLATVVQVLFSTVLPRSLQLHFLIFMTAGPYAGSALGVYGYIDHWDKLVHFDSGIMLAWAGMVAVRGVEQQLDIVLPRWFALSIAVATPMAFAAAWEICEFTSDHLLGTHAQLGNTDTMGDIISATIGALVTLVVTLAWSRPHSVMPRALAPTRSRP</sequence>
<reference evidence="2 3" key="1">
    <citation type="submission" date="2019-07" db="EMBL/GenBank/DDBJ databases">
        <title>Full genome sequence of Humibacter sp. WJ7-1.</title>
        <authorList>
            <person name="Im W.-T."/>
        </authorList>
    </citation>
    <scope>NUCLEOTIDE SEQUENCE [LARGE SCALE GENOMIC DNA]</scope>
    <source>
        <strain evidence="2 3">WJ7-1</strain>
    </source>
</reference>
<evidence type="ECO:0000313" key="3">
    <source>
        <dbReference type="Proteomes" id="UP000320216"/>
    </source>
</evidence>
<proteinExistence type="predicted"/>
<feature type="transmembrane region" description="Helical" evidence="1">
    <location>
        <begin position="183"/>
        <end position="204"/>
    </location>
</feature>